<name>A0A835R1H6_VANPL</name>
<gene>
    <name evidence="2" type="ORF">HPP92_012406</name>
</gene>
<dbReference type="EMBL" id="JADCNM010000006">
    <property type="protein sequence ID" value="KAG0477687.1"/>
    <property type="molecule type" value="Genomic_DNA"/>
</dbReference>
<proteinExistence type="predicted"/>
<dbReference type="InterPro" id="IPR009646">
    <property type="entry name" value="Root_cap"/>
</dbReference>
<protein>
    <submittedName>
        <fullName evidence="2">Uncharacterized protein</fullName>
    </submittedName>
</protein>
<reference evidence="2 3" key="1">
    <citation type="journal article" date="2020" name="Nat. Food">
        <title>A phased Vanilla planifolia genome enables genetic improvement of flavour and production.</title>
        <authorList>
            <person name="Hasing T."/>
            <person name="Tang H."/>
            <person name="Brym M."/>
            <person name="Khazi F."/>
            <person name="Huang T."/>
            <person name="Chambers A.H."/>
        </authorList>
    </citation>
    <scope>NUCLEOTIDE SEQUENCE [LARGE SCALE GENOMIC DNA]</scope>
    <source>
        <tissue evidence="2">Leaf</tissue>
    </source>
</reference>
<organism evidence="2 3">
    <name type="scientific">Vanilla planifolia</name>
    <name type="common">Vanilla</name>
    <dbReference type="NCBI Taxonomy" id="51239"/>
    <lineage>
        <taxon>Eukaryota</taxon>
        <taxon>Viridiplantae</taxon>
        <taxon>Streptophyta</taxon>
        <taxon>Embryophyta</taxon>
        <taxon>Tracheophyta</taxon>
        <taxon>Spermatophyta</taxon>
        <taxon>Magnoliopsida</taxon>
        <taxon>Liliopsida</taxon>
        <taxon>Asparagales</taxon>
        <taxon>Orchidaceae</taxon>
        <taxon>Vanilloideae</taxon>
        <taxon>Vanilleae</taxon>
        <taxon>Vanilla</taxon>
    </lineage>
</organism>
<dbReference type="OrthoDB" id="2012063at2759"/>
<dbReference type="PANTHER" id="PTHR31656">
    <property type="entry name" value="ROOT CAP DOMAIN-CONTAINING PROTEIN"/>
    <property type="match status" value="1"/>
</dbReference>
<dbReference type="Proteomes" id="UP000639772">
    <property type="component" value="Chromosome 6"/>
</dbReference>
<evidence type="ECO:0000313" key="2">
    <source>
        <dbReference type="EMBL" id="KAG0477687.1"/>
    </source>
</evidence>
<keyword evidence="1" id="KW-0732">Signal</keyword>
<comment type="caution">
    <text evidence="2">The sequence shown here is derived from an EMBL/GenBank/DDBJ whole genome shotgun (WGS) entry which is preliminary data.</text>
</comment>
<feature type="chain" id="PRO_5032756982" evidence="1">
    <location>
        <begin position="25"/>
        <end position="350"/>
    </location>
</feature>
<feature type="signal peptide" evidence="1">
    <location>
        <begin position="1"/>
        <end position="24"/>
    </location>
</feature>
<evidence type="ECO:0000256" key="1">
    <source>
        <dbReference type="SAM" id="SignalP"/>
    </source>
</evidence>
<sequence length="350" mass="38221">MANRSLTLLLLCAAFLLLGALVAAQSGGKKNLDPASTNYVVLDRNHRTGQERFFCLARGRCRFRIIQCPAQCPQRKPKKNRVVKGCFADCSSRCETVCKFRKPNCNGYGSVCYDPRFVGGDGTMFYFHGAAGGDFALVSDRHLHINAHFIGTRPAGRSRDFTWVQALAVMFESHALVVGARRVAEWNSAEDGLYLQWDGVPVELPSDAEAEWRVTVGGREVAVERTAETNSVRLAVAGLVEMDVKVVPVGEAENRTHGYGIPAGDSFAHLEMQFRFVGGLSEEVEGVLGKTYRPGYVSPVKRGVAMPMMGGEDRYRTPGFMSPQCRSCLFQPEDGIVGEGASVGGARLDE</sequence>
<accession>A0A835R1H6</accession>
<evidence type="ECO:0000313" key="3">
    <source>
        <dbReference type="Proteomes" id="UP000639772"/>
    </source>
</evidence>
<dbReference type="Pfam" id="PF06830">
    <property type="entry name" value="Root_cap"/>
    <property type="match status" value="1"/>
</dbReference>
<dbReference type="AlphaFoldDB" id="A0A835R1H6"/>